<dbReference type="Proteomes" id="UP000634136">
    <property type="component" value="Unassembled WGS sequence"/>
</dbReference>
<proteinExistence type="predicted"/>
<comment type="caution">
    <text evidence="1">The sequence shown here is derived from an EMBL/GenBank/DDBJ whole genome shotgun (WGS) entry which is preliminary data.</text>
</comment>
<evidence type="ECO:0000313" key="2">
    <source>
        <dbReference type="Proteomes" id="UP000634136"/>
    </source>
</evidence>
<dbReference type="EMBL" id="JAAIUW010000008">
    <property type="protein sequence ID" value="KAF7818620.1"/>
    <property type="molecule type" value="Genomic_DNA"/>
</dbReference>
<name>A0A834TCN9_9FABA</name>
<keyword evidence="2" id="KW-1185">Reference proteome</keyword>
<dbReference type="AlphaFoldDB" id="A0A834TCN9"/>
<organism evidence="1 2">
    <name type="scientific">Senna tora</name>
    <dbReference type="NCBI Taxonomy" id="362788"/>
    <lineage>
        <taxon>Eukaryota</taxon>
        <taxon>Viridiplantae</taxon>
        <taxon>Streptophyta</taxon>
        <taxon>Embryophyta</taxon>
        <taxon>Tracheophyta</taxon>
        <taxon>Spermatophyta</taxon>
        <taxon>Magnoliopsida</taxon>
        <taxon>eudicotyledons</taxon>
        <taxon>Gunneridae</taxon>
        <taxon>Pentapetalae</taxon>
        <taxon>rosids</taxon>
        <taxon>fabids</taxon>
        <taxon>Fabales</taxon>
        <taxon>Fabaceae</taxon>
        <taxon>Caesalpinioideae</taxon>
        <taxon>Cassia clade</taxon>
        <taxon>Senna</taxon>
    </lineage>
</organism>
<evidence type="ECO:0000313" key="1">
    <source>
        <dbReference type="EMBL" id="KAF7818620.1"/>
    </source>
</evidence>
<protein>
    <submittedName>
        <fullName evidence="1">Uncharacterized protein</fullName>
    </submittedName>
</protein>
<accession>A0A834TCN9</accession>
<gene>
    <name evidence="1" type="ORF">G2W53_024075</name>
</gene>
<sequence>MEGEEEEVGIGESEVVSFIAIAIAIAMLVTEAAKETACVAILEGKWKFPIHSFLALLSPTHLNLKSTLPLPTRKATSRHPF</sequence>
<reference evidence="1" key="1">
    <citation type="submission" date="2020-09" db="EMBL/GenBank/DDBJ databases">
        <title>Genome-Enabled Discovery of Anthraquinone Biosynthesis in Senna tora.</title>
        <authorList>
            <person name="Kang S.-H."/>
            <person name="Pandey R.P."/>
            <person name="Lee C.-M."/>
            <person name="Sim J.-S."/>
            <person name="Jeong J.-T."/>
            <person name="Choi B.-S."/>
            <person name="Jung M."/>
            <person name="Ginzburg D."/>
            <person name="Zhao K."/>
            <person name="Won S.Y."/>
            <person name="Oh T.-J."/>
            <person name="Yu Y."/>
            <person name="Kim N.-H."/>
            <person name="Lee O.R."/>
            <person name="Lee T.-H."/>
            <person name="Bashyal P."/>
            <person name="Kim T.-S."/>
            <person name="Lee W.-H."/>
            <person name="Kawkins C."/>
            <person name="Kim C.-K."/>
            <person name="Kim J.S."/>
            <person name="Ahn B.O."/>
            <person name="Rhee S.Y."/>
            <person name="Sohng J.K."/>
        </authorList>
    </citation>
    <scope>NUCLEOTIDE SEQUENCE</scope>
    <source>
        <tissue evidence="1">Leaf</tissue>
    </source>
</reference>